<evidence type="ECO:0000256" key="16">
    <source>
        <dbReference type="RuleBase" id="RU362081"/>
    </source>
</evidence>
<dbReference type="InterPro" id="IPR027256">
    <property type="entry name" value="P-typ_ATPase_IB"/>
</dbReference>
<evidence type="ECO:0000256" key="8">
    <source>
        <dbReference type="ARBA" id="ARBA00022796"/>
    </source>
</evidence>
<keyword evidence="10" id="KW-1278">Translocase</keyword>
<dbReference type="AlphaFoldDB" id="A0A0R2C4W7"/>
<comment type="caution">
    <text evidence="18">The sequence shown here is derived from an EMBL/GenBank/DDBJ whole genome shotgun (WGS) entry which is preliminary data.</text>
</comment>
<dbReference type="InterPro" id="IPR059000">
    <property type="entry name" value="ATPase_P-type_domA"/>
</dbReference>
<evidence type="ECO:0000256" key="12">
    <source>
        <dbReference type="ARBA" id="ARBA00023008"/>
    </source>
</evidence>
<organism evidence="18 19">
    <name type="scientific">Lacticaseibacillus thailandensis DSM 22698 = JCM 13996</name>
    <dbReference type="NCBI Taxonomy" id="1423810"/>
    <lineage>
        <taxon>Bacteria</taxon>
        <taxon>Bacillati</taxon>
        <taxon>Bacillota</taxon>
        <taxon>Bacilli</taxon>
        <taxon>Lactobacillales</taxon>
        <taxon>Lactobacillaceae</taxon>
        <taxon>Lacticaseibacillus</taxon>
    </lineage>
</organism>
<keyword evidence="19" id="KW-1185">Reference proteome</keyword>
<dbReference type="InterPro" id="IPR044492">
    <property type="entry name" value="P_typ_ATPase_HD_dom"/>
</dbReference>
<keyword evidence="12" id="KW-0186">Copper</keyword>
<dbReference type="EC" id="7.2.2.21" evidence="14"/>
<keyword evidence="11 16" id="KW-1133">Transmembrane helix</keyword>
<reference evidence="18 19" key="1">
    <citation type="journal article" date="2015" name="Genome Announc.">
        <title>Expanding the biotechnology potential of lactobacilli through comparative genomics of 213 strains and associated genera.</title>
        <authorList>
            <person name="Sun Z."/>
            <person name="Harris H.M."/>
            <person name="McCann A."/>
            <person name="Guo C."/>
            <person name="Argimon S."/>
            <person name="Zhang W."/>
            <person name="Yang X."/>
            <person name="Jeffery I.B."/>
            <person name="Cooney J.C."/>
            <person name="Kagawa T.F."/>
            <person name="Liu W."/>
            <person name="Song Y."/>
            <person name="Salvetti E."/>
            <person name="Wrobel A."/>
            <person name="Rasinkangas P."/>
            <person name="Parkhill J."/>
            <person name="Rea M.C."/>
            <person name="O'Sullivan O."/>
            <person name="Ritari J."/>
            <person name="Douillard F.P."/>
            <person name="Paul Ross R."/>
            <person name="Yang R."/>
            <person name="Briner A.E."/>
            <person name="Felis G.E."/>
            <person name="de Vos W.M."/>
            <person name="Barrangou R."/>
            <person name="Klaenhammer T.R."/>
            <person name="Caufield P.W."/>
            <person name="Cui Y."/>
            <person name="Zhang H."/>
            <person name="O'Toole P.W."/>
        </authorList>
    </citation>
    <scope>NUCLEOTIDE SEQUENCE [LARGE SCALE GENOMIC DNA]</scope>
    <source>
        <strain evidence="18 19">DSM 22698</strain>
    </source>
</reference>
<dbReference type="PROSITE" id="PS01229">
    <property type="entry name" value="COF_2"/>
    <property type="match status" value="1"/>
</dbReference>
<feature type="transmembrane region" description="Helical" evidence="16">
    <location>
        <begin position="65"/>
        <end position="82"/>
    </location>
</feature>
<evidence type="ECO:0000256" key="5">
    <source>
        <dbReference type="ARBA" id="ARBA00022692"/>
    </source>
</evidence>
<dbReference type="PRINTS" id="PR00119">
    <property type="entry name" value="CATATPASE"/>
</dbReference>
<evidence type="ECO:0000256" key="7">
    <source>
        <dbReference type="ARBA" id="ARBA00022741"/>
    </source>
</evidence>
<dbReference type="PATRIC" id="fig|1423810.4.peg.1684"/>
<dbReference type="PROSITE" id="PS00154">
    <property type="entry name" value="ATPASE_E1_E2"/>
    <property type="match status" value="1"/>
</dbReference>
<dbReference type="GO" id="GO:0006825">
    <property type="term" value="P:copper ion transport"/>
    <property type="evidence" value="ECO:0007669"/>
    <property type="project" value="UniProtKB-KW"/>
</dbReference>
<dbReference type="SUPFAM" id="SSF56784">
    <property type="entry name" value="HAD-like"/>
    <property type="match status" value="1"/>
</dbReference>
<evidence type="ECO:0000256" key="4">
    <source>
        <dbReference type="ARBA" id="ARBA00022539"/>
    </source>
</evidence>
<sequence>MMRWQQYLNQHPGQASLVLAGLILVSWLVGWLRLPAVALGVMYLAGVLGTIPIALRAWSALRMRTVSIELLVTIACVGALAIGEPNEAAIVTFLFLFGNVLEARTLAKTRSAVRALTDMAPQQAAVVDAAGHVAAMDIDDIEPGMHVRVRPGDQVPVDGTVVEGTARLVEAVITGEAAPVAKTTGDQVYAGATVDSGALTINTTAAGEDSTFGQIVALVEDAQDAQAPVARFIDRFARYYTPAVMVIALLVGLVTLDVRLAITMLVLGCPGALVIGAPVANVAGIGRAASQGILFKGGATTDALAGVDTIMLDKTGTITTGKMTLSHLHDFVGHADADLALLAAIEADSQHPLAQAIMRAAREQHLPLPSAPAMTTVKGRGLVSADGRYLVGNLRLMQSHQVPITGDAQAGMNDIQRHGDSVVLLAVAGQLRLAVGINDVVRPDAAAGLTALKQRGIQHVVMLTGDNHASAQHIAAGLPIDSVQAELLPADKLTVVRQAQAAGHKVAFVGDGINDAPALATADVGIGMGGGTAVALDTADVVLVRPTFATLTQAVHLARATRSVTRQNIVIAVGTVALLLLGLVLGVVQMASGMLVHEASILVVIANALRLLHHQRGPKTTQLDQHQVNVAVTKVN</sequence>
<dbReference type="InterPro" id="IPR023299">
    <property type="entry name" value="ATPase_P-typ_cyto_dom_N"/>
</dbReference>
<feature type="transmembrane region" description="Helical" evidence="16">
    <location>
        <begin position="594"/>
        <end position="612"/>
    </location>
</feature>
<evidence type="ECO:0000256" key="3">
    <source>
        <dbReference type="ARBA" id="ARBA00022475"/>
    </source>
</evidence>
<dbReference type="NCBIfam" id="TIGR01525">
    <property type="entry name" value="ATPase-IB_hvy"/>
    <property type="match status" value="1"/>
</dbReference>
<dbReference type="PANTHER" id="PTHR48085">
    <property type="entry name" value="CADMIUM/ZINC-TRANSPORTING ATPASE HMA2-RELATED"/>
    <property type="match status" value="1"/>
</dbReference>
<dbReference type="InterPro" id="IPR023298">
    <property type="entry name" value="ATPase_P-typ_TM_dom_sf"/>
</dbReference>
<dbReference type="STRING" id="1423810.FD19_GL001637"/>
<evidence type="ECO:0000256" key="15">
    <source>
        <dbReference type="ARBA" id="ARBA00049338"/>
    </source>
</evidence>
<dbReference type="Gene3D" id="3.40.1110.10">
    <property type="entry name" value="Calcium-transporting ATPase, cytoplasmic domain N"/>
    <property type="match status" value="1"/>
</dbReference>
<keyword evidence="3 16" id="KW-1003">Cell membrane</keyword>
<dbReference type="Proteomes" id="UP000051789">
    <property type="component" value="Unassembled WGS sequence"/>
</dbReference>
<evidence type="ECO:0000313" key="19">
    <source>
        <dbReference type="Proteomes" id="UP000051789"/>
    </source>
</evidence>
<gene>
    <name evidence="18" type="ORF">FD19_GL001637</name>
</gene>
<keyword evidence="6 16" id="KW-0479">Metal-binding</keyword>
<dbReference type="GO" id="GO:0005886">
    <property type="term" value="C:plasma membrane"/>
    <property type="evidence" value="ECO:0007669"/>
    <property type="project" value="UniProtKB-SubCell"/>
</dbReference>
<dbReference type="GO" id="GO:0016887">
    <property type="term" value="F:ATP hydrolysis activity"/>
    <property type="evidence" value="ECO:0007669"/>
    <property type="project" value="InterPro"/>
</dbReference>
<evidence type="ECO:0000256" key="2">
    <source>
        <dbReference type="ARBA" id="ARBA00006024"/>
    </source>
</evidence>
<dbReference type="SFLD" id="SFLDG00002">
    <property type="entry name" value="C1.7:_P-type_atpase_like"/>
    <property type="match status" value="1"/>
</dbReference>
<keyword evidence="8" id="KW-0187">Copper transport</keyword>
<dbReference type="GO" id="GO:0008551">
    <property type="term" value="F:P-type cadmium transporter activity"/>
    <property type="evidence" value="ECO:0007669"/>
    <property type="project" value="UniProtKB-EC"/>
</dbReference>
<evidence type="ECO:0000256" key="6">
    <source>
        <dbReference type="ARBA" id="ARBA00022723"/>
    </source>
</evidence>
<dbReference type="InterPro" id="IPR018303">
    <property type="entry name" value="ATPase_P-typ_P_site"/>
</dbReference>
<dbReference type="SFLD" id="SFLDF00027">
    <property type="entry name" value="p-type_atpase"/>
    <property type="match status" value="1"/>
</dbReference>
<dbReference type="SUPFAM" id="SSF81653">
    <property type="entry name" value="Calcium ATPase, transduction domain A"/>
    <property type="match status" value="1"/>
</dbReference>
<keyword evidence="4" id="KW-0104">Cadmium</keyword>
<dbReference type="SFLD" id="SFLDS00003">
    <property type="entry name" value="Haloacid_Dehalogenase"/>
    <property type="match status" value="1"/>
</dbReference>
<dbReference type="FunFam" id="2.70.150.10:FF:000020">
    <property type="entry name" value="Copper-exporting P-type ATPase A"/>
    <property type="match status" value="1"/>
</dbReference>
<dbReference type="CDD" id="cd02079">
    <property type="entry name" value="P-type_ATPase_HM"/>
    <property type="match status" value="1"/>
</dbReference>
<feature type="transmembrane region" description="Helical" evidence="16">
    <location>
        <begin position="36"/>
        <end position="58"/>
    </location>
</feature>
<evidence type="ECO:0000256" key="13">
    <source>
        <dbReference type="ARBA" id="ARBA00023136"/>
    </source>
</evidence>
<comment type="subcellular location">
    <subcellularLocation>
        <location evidence="1">Cell membrane</location>
        <topology evidence="1">Multi-pass membrane protein</topology>
    </subcellularLocation>
</comment>
<feature type="transmembrane region" description="Helical" evidence="16">
    <location>
        <begin position="262"/>
        <end position="286"/>
    </location>
</feature>
<dbReference type="Gene3D" id="2.70.150.10">
    <property type="entry name" value="Calcium-transporting ATPase, cytoplasmic transduction domain A"/>
    <property type="match status" value="1"/>
</dbReference>
<comment type="catalytic activity">
    <reaction evidence="15">
        <text>Cd(2+)(in) + ATP + H2O = Cd(2+)(out) + ADP + phosphate + H(+)</text>
        <dbReference type="Rhea" id="RHEA:12132"/>
        <dbReference type="ChEBI" id="CHEBI:15377"/>
        <dbReference type="ChEBI" id="CHEBI:15378"/>
        <dbReference type="ChEBI" id="CHEBI:30616"/>
        <dbReference type="ChEBI" id="CHEBI:43474"/>
        <dbReference type="ChEBI" id="CHEBI:48775"/>
        <dbReference type="ChEBI" id="CHEBI:456216"/>
        <dbReference type="EC" id="7.2.2.21"/>
    </reaction>
</comment>
<dbReference type="GO" id="GO:0005524">
    <property type="term" value="F:ATP binding"/>
    <property type="evidence" value="ECO:0007669"/>
    <property type="project" value="UniProtKB-UniRule"/>
</dbReference>
<dbReference type="PANTHER" id="PTHR48085:SF5">
    <property type="entry name" value="CADMIUM_ZINC-TRANSPORTING ATPASE HMA4-RELATED"/>
    <property type="match status" value="1"/>
</dbReference>
<dbReference type="Gene3D" id="3.40.50.1000">
    <property type="entry name" value="HAD superfamily/HAD-like"/>
    <property type="match status" value="1"/>
</dbReference>
<dbReference type="InterPro" id="IPR001757">
    <property type="entry name" value="P_typ_ATPase"/>
</dbReference>
<dbReference type="NCBIfam" id="TIGR01494">
    <property type="entry name" value="ATPase_P-type"/>
    <property type="match status" value="1"/>
</dbReference>
<dbReference type="PRINTS" id="PR00120">
    <property type="entry name" value="HATPASE"/>
</dbReference>
<evidence type="ECO:0000256" key="10">
    <source>
        <dbReference type="ARBA" id="ARBA00022967"/>
    </source>
</evidence>
<keyword evidence="7 16" id="KW-0547">Nucleotide-binding</keyword>
<feature type="transmembrane region" description="Helical" evidence="16">
    <location>
        <begin position="569"/>
        <end position="588"/>
    </location>
</feature>
<feature type="transmembrane region" description="Helical" evidence="16">
    <location>
        <begin position="88"/>
        <end position="107"/>
    </location>
</feature>
<keyword evidence="8" id="KW-0406">Ion transport</keyword>
<dbReference type="EMBL" id="AYZK01000005">
    <property type="protein sequence ID" value="KRM86781.1"/>
    <property type="molecule type" value="Genomic_DNA"/>
</dbReference>
<dbReference type="InterPro" id="IPR051014">
    <property type="entry name" value="Cation_Transport_ATPase_IB"/>
</dbReference>
<keyword evidence="8" id="KW-0813">Transport</keyword>
<comment type="similarity">
    <text evidence="2 16">Belongs to the cation transport ATPase (P-type) (TC 3.A.3) family. Type IB subfamily.</text>
</comment>
<evidence type="ECO:0000256" key="9">
    <source>
        <dbReference type="ARBA" id="ARBA00022840"/>
    </source>
</evidence>
<evidence type="ECO:0000259" key="17">
    <source>
        <dbReference type="Pfam" id="PF00122"/>
    </source>
</evidence>
<proteinExistence type="inferred from homology"/>
<dbReference type="Pfam" id="PF00702">
    <property type="entry name" value="Hydrolase"/>
    <property type="match status" value="1"/>
</dbReference>
<feature type="domain" description="P-type ATPase A" evidence="17">
    <location>
        <begin position="119"/>
        <end position="220"/>
    </location>
</feature>
<evidence type="ECO:0000256" key="1">
    <source>
        <dbReference type="ARBA" id="ARBA00004651"/>
    </source>
</evidence>
<evidence type="ECO:0000313" key="18">
    <source>
        <dbReference type="EMBL" id="KRM86781.1"/>
    </source>
</evidence>
<keyword evidence="13 16" id="KW-0472">Membrane</keyword>
<feature type="transmembrane region" description="Helical" evidence="16">
    <location>
        <begin position="239"/>
        <end position="256"/>
    </location>
</feature>
<name>A0A0R2C4W7_9LACO</name>
<protein>
    <recommendedName>
        <fullName evidence="14">Cd(2+)-exporting ATPase</fullName>
        <ecNumber evidence="14">7.2.2.21</ecNumber>
    </recommendedName>
</protein>
<evidence type="ECO:0000256" key="11">
    <source>
        <dbReference type="ARBA" id="ARBA00022989"/>
    </source>
</evidence>
<dbReference type="InterPro" id="IPR023214">
    <property type="entry name" value="HAD_sf"/>
</dbReference>
<dbReference type="GO" id="GO:0046872">
    <property type="term" value="F:metal ion binding"/>
    <property type="evidence" value="ECO:0007669"/>
    <property type="project" value="UniProtKB-KW"/>
</dbReference>
<keyword evidence="5 16" id="KW-0812">Transmembrane</keyword>
<dbReference type="InterPro" id="IPR008250">
    <property type="entry name" value="ATPase_P-typ_transduc_dom_A_sf"/>
</dbReference>
<keyword evidence="9 16" id="KW-0067">ATP-binding</keyword>
<accession>A0A0R2C4W7</accession>
<evidence type="ECO:0000256" key="14">
    <source>
        <dbReference type="ARBA" id="ARBA00039103"/>
    </source>
</evidence>
<feature type="transmembrane region" description="Helical" evidence="16">
    <location>
        <begin position="12"/>
        <end position="30"/>
    </location>
</feature>
<dbReference type="SUPFAM" id="SSF81665">
    <property type="entry name" value="Calcium ATPase, transmembrane domain M"/>
    <property type="match status" value="1"/>
</dbReference>
<dbReference type="Pfam" id="PF00122">
    <property type="entry name" value="E1-E2_ATPase"/>
    <property type="match status" value="1"/>
</dbReference>
<dbReference type="InterPro" id="IPR036412">
    <property type="entry name" value="HAD-like_sf"/>
</dbReference>